<accession>A0A8H7C9I2</accession>
<protein>
    <recommendedName>
        <fullName evidence="2">Xylanolytic transcriptional activator regulatory domain-containing protein</fullName>
    </recommendedName>
</protein>
<dbReference type="GO" id="GO:0006351">
    <property type="term" value="P:DNA-templated transcription"/>
    <property type="evidence" value="ECO:0007669"/>
    <property type="project" value="InterPro"/>
</dbReference>
<dbReference type="GO" id="GO:0008270">
    <property type="term" value="F:zinc ion binding"/>
    <property type="evidence" value="ECO:0007669"/>
    <property type="project" value="InterPro"/>
</dbReference>
<dbReference type="PANTHER" id="PTHR46910">
    <property type="entry name" value="TRANSCRIPTION FACTOR PDR1"/>
    <property type="match status" value="1"/>
</dbReference>
<reference evidence="3" key="1">
    <citation type="submission" date="2020-05" db="EMBL/GenBank/DDBJ databases">
        <title>Mycena genomes resolve the evolution of fungal bioluminescence.</title>
        <authorList>
            <person name="Tsai I.J."/>
        </authorList>
    </citation>
    <scope>NUCLEOTIDE SEQUENCE</scope>
    <source>
        <strain evidence="3">CCC161011</strain>
    </source>
</reference>
<dbReference type="OrthoDB" id="4456959at2759"/>
<dbReference type="Proteomes" id="UP000620124">
    <property type="component" value="Unassembled WGS sequence"/>
</dbReference>
<evidence type="ECO:0000256" key="1">
    <source>
        <dbReference type="ARBA" id="ARBA00023242"/>
    </source>
</evidence>
<dbReference type="GO" id="GO:0003700">
    <property type="term" value="F:DNA-binding transcription factor activity"/>
    <property type="evidence" value="ECO:0007669"/>
    <property type="project" value="InterPro"/>
</dbReference>
<dbReference type="AlphaFoldDB" id="A0A8H7C9I2"/>
<organism evidence="3 4">
    <name type="scientific">Mycena venus</name>
    <dbReference type="NCBI Taxonomy" id="2733690"/>
    <lineage>
        <taxon>Eukaryota</taxon>
        <taxon>Fungi</taxon>
        <taxon>Dikarya</taxon>
        <taxon>Basidiomycota</taxon>
        <taxon>Agaricomycotina</taxon>
        <taxon>Agaricomycetes</taxon>
        <taxon>Agaricomycetidae</taxon>
        <taxon>Agaricales</taxon>
        <taxon>Marasmiineae</taxon>
        <taxon>Mycenaceae</taxon>
        <taxon>Mycena</taxon>
    </lineage>
</organism>
<comment type="caution">
    <text evidence="3">The sequence shown here is derived from an EMBL/GenBank/DDBJ whole genome shotgun (WGS) entry which is preliminary data.</text>
</comment>
<dbReference type="GO" id="GO:0003677">
    <property type="term" value="F:DNA binding"/>
    <property type="evidence" value="ECO:0007669"/>
    <property type="project" value="InterPro"/>
</dbReference>
<dbReference type="SMART" id="SM00906">
    <property type="entry name" value="Fungal_trans"/>
    <property type="match status" value="1"/>
</dbReference>
<dbReference type="InterPro" id="IPR050987">
    <property type="entry name" value="AtrR-like"/>
</dbReference>
<name>A0A8H7C9I2_9AGAR</name>
<dbReference type="PANTHER" id="PTHR46910:SF38">
    <property type="entry name" value="ZN(2)-C6 FUNGAL-TYPE DOMAIN-CONTAINING PROTEIN"/>
    <property type="match status" value="1"/>
</dbReference>
<evidence type="ECO:0000259" key="2">
    <source>
        <dbReference type="SMART" id="SM00906"/>
    </source>
</evidence>
<proteinExistence type="predicted"/>
<keyword evidence="4" id="KW-1185">Reference proteome</keyword>
<evidence type="ECO:0000313" key="4">
    <source>
        <dbReference type="Proteomes" id="UP000620124"/>
    </source>
</evidence>
<evidence type="ECO:0000313" key="3">
    <source>
        <dbReference type="EMBL" id="KAF7328961.1"/>
    </source>
</evidence>
<dbReference type="InterPro" id="IPR007219">
    <property type="entry name" value="XnlR_reg_dom"/>
</dbReference>
<feature type="domain" description="Xylanolytic transcriptional activator regulatory" evidence="2">
    <location>
        <begin position="231"/>
        <end position="303"/>
    </location>
</feature>
<dbReference type="Pfam" id="PF04082">
    <property type="entry name" value="Fungal_trans"/>
    <property type="match status" value="1"/>
</dbReference>
<dbReference type="CDD" id="cd12148">
    <property type="entry name" value="fungal_TF_MHR"/>
    <property type="match status" value="1"/>
</dbReference>
<keyword evidence="1" id="KW-0539">Nucleus</keyword>
<dbReference type="EMBL" id="JACAZI010000034">
    <property type="protein sequence ID" value="KAF7328961.1"/>
    <property type="molecule type" value="Genomic_DNA"/>
</dbReference>
<gene>
    <name evidence="3" type="ORF">MVEN_02526100</name>
</gene>
<sequence>MQLLPGIDFTEQLEDESKVKPLLQQHVETLPRNDDELPDNKLKVNPETNRFFGKSSGVQLVNTALNFRKLLTGVPLSQNKCSGVASKRNEFWEPPLWSLPPPGETRAEYKFPEADLLPDLVNRYFEEVNPFWPVLHRPTFDRKVAENLHLRDHKFGSTLLMVCSLGARYSDDSRVLLDGVDDNPRHTAGWKWHSQVHVIPKHLIYKPSLYELQTIALSALYLTVISPSAVGWNQIGFGLRRAQDVGAHRRRPLAHPTAENEQWKRVFWVLLCLEWISGTLTGRPLVMHDQDFDQDLPIECDDEYWDLPEPRNFKQPKDRPSSLSFFICYTKILEIQAAVTTTIYSPRKPKDLGGHSPPPTEAQCIMAFDSALNSWLDGIPEYLRWDPARKNILHLNQSAILYTAYYNVQMLLHRPFIPAPFETPPPGALPSLAICTQAARSCVRVFDAHKTRGIILNYNILASVPLYLAAGRFTDVMTRLLYSGENFDSLFTAQMGPTLPPSAQRGYRAFTPLQTFDPNLASEWSSAFVHHHVEDFEAASDQFHTVLNSRLGFPECQYAENDLNGTHATDIDGTFSHVARICGLEAEVTPFPYDVVINKEATGMRSTAARSFYVDESDWPYIMSKDDQLPSEPGQTYFYRIQDLEEAEKFRRGLCGFWL</sequence>